<protein>
    <submittedName>
        <fullName evidence="2">Uncharacterized protein</fullName>
    </submittedName>
</protein>
<feature type="region of interest" description="Disordered" evidence="1">
    <location>
        <begin position="205"/>
        <end position="242"/>
    </location>
</feature>
<evidence type="ECO:0000256" key="1">
    <source>
        <dbReference type="SAM" id="MobiDB-lite"/>
    </source>
</evidence>
<organism evidence="2 3">
    <name type="scientific">Rotaria magnacalcarata</name>
    <dbReference type="NCBI Taxonomy" id="392030"/>
    <lineage>
        <taxon>Eukaryota</taxon>
        <taxon>Metazoa</taxon>
        <taxon>Spiralia</taxon>
        <taxon>Gnathifera</taxon>
        <taxon>Rotifera</taxon>
        <taxon>Eurotatoria</taxon>
        <taxon>Bdelloidea</taxon>
        <taxon>Philodinida</taxon>
        <taxon>Philodinidae</taxon>
        <taxon>Rotaria</taxon>
    </lineage>
</organism>
<evidence type="ECO:0000313" key="3">
    <source>
        <dbReference type="Proteomes" id="UP000663866"/>
    </source>
</evidence>
<name>A0A820HEN0_9BILA</name>
<accession>A0A820HEN0</accession>
<evidence type="ECO:0000313" key="2">
    <source>
        <dbReference type="EMBL" id="CAF4293797.1"/>
    </source>
</evidence>
<dbReference type="AlphaFoldDB" id="A0A820HEN0"/>
<gene>
    <name evidence="2" type="ORF">OVN521_LOCUS31027</name>
</gene>
<dbReference type="EMBL" id="CAJOBG010013410">
    <property type="protein sequence ID" value="CAF4293797.1"/>
    <property type="molecule type" value="Genomic_DNA"/>
</dbReference>
<feature type="compositionally biased region" description="Low complexity" evidence="1">
    <location>
        <begin position="205"/>
        <end position="217"/>
    </location>
</feature>
<keyword evidence="3" id="KW-1185">Reference proteome</keyword>
<feature type="non-terminal residue" evidence="2">
    <location>
        <position position="331"/>
    </location>
</feature>
<comment type="caution">
    <text evidence="2">The sequence shown here is derived from an EMBL/GenBank/DDBJ whole genome shotgun (WGS) entry which is preliminary data.</text>
</comment>
<reference evidence="2" key="1">
    <citation type="submission" date="2021-02" db="EMBL/GenBank/DDBJ databases">
        <authorList>
            <person name="Nowell W R."/>
        </authorList>
    </citation>
    <scope>NUCLEOTIDE SEQUENCE</scope>
</reference>
<proteinExistence type="predicted"/>
<sequence length="331" mass="37092">ILAEVKDTVGVDINKNTNDLLPHFFDCIPDNSCFLSDVLPFRVIRVLCKIFGDPVGNIFTHEDILVPYPCIKISDDKFELYVDFHLVTETSSSSTALVLLISMCCRLLYSVLFEDSRHLNKSLKCLLNDWKYTIINQPLIKRQALITSLLQNLTQSSIINRNISTPSNTSNRIAGESLEEIDDNKRSSSHLKIISSNTFNQASANELSENNENTASNSDDEDDPYRLSMATPPTSTAEDERSRAILATPSTPPVTMKKLSNNTKSTRSTTISFSKKLASVHQQENAVDQIQQRKNTLPLVTRKRKLEANSSSTIVTSKQSQRLAAKRIRLN</sequence>
<dbReference type="Proteomes" id="UP000663866">
    <property type="component" value="Unassembled WGS sequence"/>
</dbReference>